<evidence type="ECO:0000313" key="9">
    <source>
        <dbReference type="EMBL" id="PWG78664.1"/>
    </source>
</evidence>
<evidence type="ECO:0000313" key="10">
    <source>
        <dbReference type="Proteomes" id="UP000245647"/>
    </source>
</evidence>
<evidence type="ECO:0008006" key="11">
    <source>
        <dbReference type="Google" id="ProtNLM"/>
    </source>
</evidence>
<feature type="transmembrane region" description="Helical" evidence="8">
    <location>
        <begin position="107"/>
        <end position="127"/>
    </location>
</feature>
<dbReference type="GO" id="GO:0010041">
    <property type="term" value="P:response to iron(III) ion"/>
    <property type="evidence" value="ECO:0007669"/>
    <property type="project" value="TreeGrafter"/>
</dbReference>
<comment type="caution">
    <text evidence="9">The sequence shown here is derived from an EMBL/GenBank/DDBJ whole genome shotgun (WGS) entry which is preliminary data.</text>
</comment>
<feature type="transmembrane region" description="Helical" evidence="8">
    <location>
        <begin position="155"/>
        <end position="171"/>
    </location>
</feature>
<proteinExistence type="predicted"/>
<dbReference type="InterPro" id="IPR050297">
    <property type="entry name" value="LipidA_mod_glycosyltrf_83"/>
</dbReference>
<keyword evidence="7 8" id="KW-0472">Membrane</keyword>
<keyword evidence="6 8" id="KW-1133">Transmembrane helix</keyword>
<organism evidence="9 10">
    <name type="scientific">Pararcticibacter amylolyticus</name>
    <dbReference type="NCBI Taxonomy" id="2173175"/>
    <lineage>
        <taxon>Bacteria</taxon>
        <taxon>Pseudomonadati</taxon>
        <taxon>Bacteroidota</taxon>
        <taxon>Sphingobacteriia</taxon>
        <taxon>Sphingobacteriales</taxon>
        <taxon>Sphingobacteriaceae</taxon>
        <taxon>Pararcticibacter</taxon>
    </lineage>
</organism>
<feature type="transmembrane region" description="Helical" evidence="8">
    <location>
        <begin position="402"/>
        <end position="421"/>
    </location>
</feature>
<feature type="transmembrane region" description="Helical" evidence="8">
    <location>
        <begin position="263"/>
        <end position="279"/>
    </location>
</feature>
<feature type="transmembrane region" description="Helical" evidence="8">
    <location>
        <begin position="133"/>
        <end position="150"/>
    </location>
</feature>
<evidence type="ECO:0000256" key="4">
    <source>
        <dbReference type="ARBA" id="ARBA00022679"/>
    </source>
</evidence>
<keyword evidence="5 8" id="KW-0812">Transmembrane</keyword>
<dbReference type="GO" id="GO:0009103">
    <property type="term" value="P:lipopolysaccharide biosynthetic process"/>
    <property type="evidence" value="ECO:0007669"/>
    <property type="project" value="UniProtKB-ARBA"/>
</dbReference>
<keyword evidence="2" id="KW-1003">Cell membrane</keyword>
<evidence type="ECO:0000256" key="3">
    <source>
        <dbReference type="ARBA" id="ARBA00022676"/>
    </source>
</evidence>
<feature type="transmembrane region" description="Helical" evidence="8">
    <location>
        <begin position="345"/>
        <end position="367"/>
    </location>
</feature>
<protein>
    <recommendedName>
        <fullName evidence="11">Glycosyltransferase RgtA/B/C/D-like domain-containing protein</fullName>
    </recommendedName>
</protein>
<feature type="transmembrane region" description="Helical" evidence="8">
    <location>
        <begin position="177"/>
        <end position="192"/>
    </location>
</feature>
<evidence type="ECO:0000256" key="1">
    <source>
        <dbReference type="ARBA" id="ARBA00004651"/>
    </source>
</evidence>
<evidence type="ECO:0000256" key="8">
    <source>
        <dbReference type="SAM" id="Phobius"/>
    </source>
</evidence>
<dbReference type="GO" id="GO:0016763">
    <property type="term" value="F:pentosyltransferase activity"/>
    <property type="evidence" value="ECO:0007669"/>
    <property type="project" value="TreeGrafter"/>
</dbReference>
<accession>A0A2U2PBI8</accession>
<sequence>MVFFLLLLIAIPAFFTNLGLLPLFADEPTRANVAMEMILTKNYSVPTIGGEYYYNKPPLYNWILAGLYALTGSYSEFVTRLPAVVPMFLFAVTIFYAVAFFIRDKRVALLSGLAFLVNGRMLLYDSMLGHIDIFYSWLTFISFMSIFYFFRKKQWFLLFFVSYLITAVTFLSKGLPSIVFQGMTIIALLLYTRNFRRFFSWQHILSGIICLLIIGAYFFNYYHHNPDLKEYFHVIWDQSSQRTIARSGFIHSFGHLFTFPFEHLVHLLPVSLLVIFCLNKKFLKNVREDEFIKYISVVFLANIWVYWLSPETRPRYLLMLYPLLFIVLSNGYYMFREQYPRLNTIFNKVLLMLAVLVTLAVPSVFFIKFPQPVSFVMLKVLVLLAACGFFTFLIYSLRQNKIVPFIALLLMVRLAFSWFVLPSRLAKAEHMRTVSIDMAEQSKGSPFFLYQYHPEVLSLPYHHKIIYYLQRTKKQQVRFTEEDTKQGYYLTFDRDLQNPRAVLVKTYEDNLKLYRVQ</sequence>
<feature type="transmembrane region" description="Helical" evidence="8">
    <location>
        <begin position="315"/>
        <end position="333"/>
    </location>
</feature>
<dbReference type="Proteomes" id="UP000245647">
    <property type="component" value="Unassembled WGS sequence"/>
</dbReference>
<dbReference type="EMBL" id="QEAS01000021">
    <property type="protein sequence ID" value="PWG78664.1"/>
    <property type="molecule type" value="Genomic_DNA"/>
</dbReference>
<evidence type="ECO:0000256" key="5">
    <source>
        <dbReference type="ARBA" id="ARBA00022692"/>
    </source>
</evidence>
<keyword evidence="10" id="KW-1185">Reference proteome</keyword>
<reference evidence="9 10" key="1">
    <citation type="submission" date="2018-04" db="EMBL/GenBank/DDBJ databases">
        <title>Pedobacter chongqingensis sp. nov., isolated from a rottenly hemp rope.</title>
        <authorList>
            <person name="Cai Y."/>
        </authorList>
    </citation>
    <scope>NUCLEOTIDE SEQUENCE [LARGE SCALE GENOMIC DNA]</scope>
    <source>
        <strain evidence="9 10">FJ4-8</strain>
    </source>
</reference>
<dbReference type="PANTHER" id="PTHR33908">
    <property type="entry name" value="MANNOSYLTRANSFERASE YKCB-RELATED"/>
    <property type="match status" value="1"/>
</dbReference>
<feature type="transmembrane region" description="Helical" evidence="8">
    <location>
        <begin position="291"/>
        <end position="309"/>
    </location>
</feature>
<name>A0A2U2PBI8_9SPHI</name>
<evidence type="ECO:0000256" key="2">
    <source>
        <dbReference type="ARBA" id="ARBA00022475"/>
    </source>
</evidence>
<feature type="transmembrane region" description="Helical" evidence="8">
    <location>
        <begin position="83"/>
        <end position="102"/>
    </location>
</feature>
<dbReference type="PANTHER" id="PTHR33908:SF3">
    <property type="entry name" value="UNDECAPRENYL PHOSPHATE-ALPHA-4-AMINO-4-DEOXY-L-ARABINOSE ARABINOSYL TRANSFERASE"/>
    <property type="match status" value="1"/>
</dbReference>
<keyword evidence="3" id="KW-0328">Glycosyltransferase</keyword>
<gene>
    <name evidence="9" type="ORF">DDR33_20770</name>
</gene>
<feature type="transmembrane region" description="Helical" evidence="8">
    <location>
        <begin position="204"/>
        <end position="222"/>
    </location>
</feature>
<comment type="subcellular location">
    <subcellularLocation>
        <location evidence="1">Cell membrane</location>
        <topology evidence="1">Multi-pass membrane protein</topology>
    </subcellularLocation>
</comment>
<dbReference type="GO" id="GO:0005886">
    <property type="term" value="C:plasma membrane"/>
    <property type="evidence" value="ECO:0007669"/>
    <property type="project" value="UniProtKB-SubCell"/>
</dbReference>
<dbReference type="AlphaFoldDB" id="A0A2U2PBI8"/>
<evidence type="ECO:0000256" key="7">
    <source>
        <dbReference type="ARBA" id="ARBA00023136"/>
    </source>
</evidence>
<keyword evidence="4" id="KW-0808">Transferase</keyword>
<evidence type="ECO:0000256" key="6">
    <source>
        <dbReference type="ARBA" id="ARBA00022989"/>
    </source>
</evidence>
<feature type="transmembrane region" description="Helical" evidence="8">
    <location>
        <begin position="373"/>
        <end position="395"/>
    </location>
</feature>